<feature type="signal peptide" evidence="5">
    <location>
        <begin position="1"/>
        <end position="25"/>
    </location>
</feature>
<evidence type="ECO:0000256" key="5">
    <source>
        <dbReference type="SAM" id="SignalP"/>
    </source>
</evidence>
<dbReference type="Gene3D" id="3.40.190.10">
    <property type="entry name" value="Periplasmic binding protein-like II"/>
    <property type="match status" value="2"/>
</dbReference>
<evidence type="ECO:0000256" key="1">
    <source>
        <dbReference type="ARBA" id="ARBA00004196"/>
    </source>
</evidence>
<dbReference type="CDD" id="cd01004">
    <property type="entry name" value="PBP2_MidA_like"/>
    <property type="match status" value="1"/>
</dbReference>
<dbReference type="GeneID" id="76460569"/>
<dbReference type="InterPro" id="IPR001638">
    <property type="entry name" value="Solute-binding_3/MltF_N"/>
</dbReference>
<gene>
    <name evidence="7" type="ordered locus">Veis_1982</name>
</gene>
<comment type="subcellular location">
    <subcellularLocation>
        <location evidence="1">Cell envelope</location>
    </subcellularLocation>
</comment>
<evidence type="ECO:0000259" key="6">
    <source>
        <dbReference type="SMART" id="SM00062"/>
    </source>
</evidence>
<dbReference type="PANTHER" id="PTHR35936:SF17">
    <property type="entry name" value="ARGININE-BINDING EXTRACELLULAR PROTEIN ARTP"/>
    <property type="match status" value="1"/>
</dbReference>
<accession>A1WJC7</accession>
<proteinExistence type="inferred from homology"/>
<protein>
    <submittedName>
        <fullName evidence="7">Extracellular solute-binding protein, family 3</fullName>
    </submittedName>
</protein>
<dbReference type="STRING" id="391735.Veis_1982"/>
<dbReference type="Proteomes" id="UP000000374">
    <property type="component" value="Chromosome"/>
</dbReference>
<dbReference type="HOGENOM" id="CLU_019602_18_1_4"/>
<evidence type="ECO:0000256" key="3">
    <source>
        <dbReference type="ARBA" id="ARBA00022729"/>
    </source>
</evidence>
<evidence type="ECO:0000313" key="7">
    <source>
        <dbReference type="EMBL" id="ABM57734.1"/>
    </source>
</evidence>
<dbReference type="PANTHER" id="PTHR35936">
    <property type="entry name" value="MEMBRANE-BOUND LYTIC MUREIN TRANSGLYCOSYLASE F"/>
    <property type="match status" value="1"/>
</dbReference>
<dbReference type="RefSeq" id="WP_011809740.1">
    <property type="nucleotide sequence ID" value="NC_008786.1"/>
</dbReference>
<keyword evidence="8" id="KW-1185">Reference proteome</keyword>
<feature type="domain" description="Solute-binding protein family 3/N-terminal" evidence="6">
    <location>
        <begin position="34"/>
        <end position="264"/>
    </location>
</feature>
<dbReference type="OrthoDB" id="368476at2"/>
<dbReference type="GO" id="GO:0030313">
    <property type="term" value="C:cell envelope"/>
    <property type="evidence" value="ECO:0007669"/>
    <property type="project" value="UniProtKB-SubCell"/>
</dbReference>
<dbReference type="eggNOG" id="COG0834">
    <property type="taxonomic scope" value="Bacteria"/>
</dbReference>
<dbReference type="AlphaFoldDB" id="A1WJC7"/>
<keyword evidence="3 5" id="KW-0732">Signal</keyword>
<dbReference type="Pfam" id="PF00497">
    <property type="entry name" value="SBP_bac_3"/>
    <property type="match status" value="1"/>
</dbReference>
<evidence type="ECO:0000256" key="4">
    <source>
        <dbReference type="RuleBase" id="RU003744"/>
    </source>
</evidence>
<dbReference type="SUPFAM" id="SSF53850">
    <property type="entry name" value="Periplasmic binding protein-like II"/>
    <property type="match status" value="1"/>
</dbReference>
<dbReference type="InterPro" id="IPR018313">
    <property type="entry name" value="SBP_3_CS"/>
</dbReference>
<comment type="similarity">
    <text evidence="2 4">Belongs to the bacterial solute-binding protein 3 family.</text>
</comment>
<reference evidence="8" key="1">
    <citation type="submission" date="2006-12" db="EMBL/GenBank/DDBJ databases">
        <title>Complete sequence of chromosome 1 of Verminephrobacter eiseniae EF01-2.</title>
        <authorList>
            <person name="Copeland A."/>
            <person name="Lucas S."/>
            <person name="Lapidus A."/>
            <person name="Barry K."/>
            <person name="Detter J.C."/>
            <person name="Glavina del Rio T."/>
            <person name="Dalin E."/>
            <person name="Tice H."/>
            <person name="Pitluck S."/>
            <person name="Chertkov O."/>
            <person name="Brettin T."/>
            <person name="Bruce D."/>
            <person name="Han C."/>
            <person name="Tapia R."/>
            <person name="Gilna P."/>
            <person name="Schmutz J."/>
            <person name="Larimer F."/>
            <person name="Land M."/>
            <person name="Hauser L."/>
            <person name="Kyrpides N."/>
            <person name="Kim E."/>
            <person name="Stahl D."/>
            <person name="Richardson P."/>
        </authorList>
    </citation>
    <scope>NUCLEOTIDE SEQUENCE [LARGE SCALE GENOMIC DNA]</scope>
    <source>
        <strain evidence="8">EF01-2</strain>
    </source>
</reference>
<feature type="chain" id="PRO_5002640681" evidence="5">
    <location>
        <begin position="26"/>
        <end position="276"/>
    </location>
</feature>
<dbReference type="PROSITE" id="PS01039">
    <property type="entry name" value="SBP_BACTERIAL_3"/>
    <property type="match status" value="1"/>
</dbReference>
<organism evidence="7 8">
    <name type="scientific">Verminephrobacter eiseniae (strain EF01-2)</name>
    <dbReference type="NCBI Taxonomy" id="391735"/>
    <lineage>
        <taxon>Bacteria</taxon>
        <taxon>Pseudomonadati</taxon>
        <taxon>Pseudomonadota</taxon>
        <taxon>Betaproteobacteria</taxon>
        <taxon>Burkholderiales</taxon>
        <taxon>Comamonadaceae</taxon>
        <taxon>Verminephrobacter</taxon>
    </lineage>
</organism>
<name>A1WJC7_VEREI</name>
<evidence type="ECO:0000313" key="8">
    <source>
        <dbReference type="Proteomes" id="UP000000374"/>
    </source>
</evidence>
<evidence type="ECO:0000256" key="2">
    <source>
        <dbReference type="ARBA" id="ARBA00010333"/>
    </source>
</evidence>
<dbReference type="SMART" id="SM00062">
    <property type="entry name" value="PBPb"/>
    <property type="match status" value="1"/>
</dbReference>
<dbReference type="EMBL" id="CP000542">
    <property type="protein sequence ID" value="ABM57734.1"/>
    <property type="molecule type" value="Genomic_DNA"/>
</dbReference>
<dbReference type="KEGG" id="vei:Veis_1982"/>
<sequence>MARNTLTGIGLLAVALGLAAPAAQAQGMRAKGAPIRAAVVSNYPPLEYKDPASGKLVGFDIDLGEALAARLGSTIKWEETSFDQMMSSLATGRVDIILSGMTDIPARRDAVRFIDYLKTGPQFYVLGARATEFASTEALCGKKVGASRRTSFLAEIAKWSDAHCVKAGKPAIIVAGTDGSADARTQLRQGRLDAAVQGGETLNYIFGQEPNTYALVGKPFAFQYVGLAIGRKDEALSTELAGAMDQLIADGSYAKIAAKWGLADYTVSKLILDSAD</sequence>